<dbReference type="AlphaFoldDB" id="A0A8E0RW60"/>
<name>A0A8E0RW60_9TREM</name>
<evidence type="ECO:0000313" key="2">
    <source>
        <dbReference type="Proteomes" id="UP000728185"/>
    </source>
</evidence>
<gene>
    <name evidence="1" type="ORF">FBUS_06397</name>
</gene>
<sequence length="275" mass="30288">MDLATVLGHNFMSGTLPGQKLALLLSHGLIDHGPLICDIVGRILCSSPSTVGDTSKLENTNTRSCLFFALQRAANIYERSLGSTSQRFLKNHHSVQYFDLSVWLKSKFLERDSTESNFGPCSQISVDLCTHLADQIFEFLQKHSGTDEILTVIFDDITILVDLGIPLGDIHRLLFSVIPLGDDKQLNVQIILGCHVGELFDGALTSASDPSFAHWIDLLHSRADWVIESRPLATGYITALDGEVSCLPFDFFHSTCSSISDNPFTRALAKCFGRS</sequence>
<dbReference type="Proteomes" id="UP000728185">
    <property type="component" value="Unassembled WGS sequence"/>
</dbReference>
<evidence type="ECO:0000313" key="1">
    <source>
        <dbReference type="EMBL" id="KAA0192661.1"/>
    </source>
</evidence>
<reference evidence="1" key="1">
    <citation type="submission" date="2019-05" db="EMBL/GenBank/DDBJ databases">
        <title>Annotation for the trematode Fasciolopsis buski.</title>
        <authorList>
            <person name="Choi Y.-J."/>
        </authorList>
    </citation>
    <scope>NUCLEOTIDE SEQUENCE</scope>
    <source>
        <strain evidence="1">HT</strain>
        <tissue evidence="1">Whole worm</tissue>
    </source>
</reference>
<dbReference type="Gene3D" id="3.40.50.300">
    <property type="entry name" value="P-loop containing nucleotide triphosphate hydrolases"/>
    <property type="match status" value="1"/>
</dbReference>
<organism evidence="1 2">
    <name type="scientific">Fasciolopsis buskii</name>
    <dbReference type="NCBI Taxonomy" id="27845"/>
    <lineage>
        <taxon>Eukaryota</taxon>
        <taxon>Metazoa</taxon>
        <taxon>Spiralia</taxon>
        <taxon>Lophotrochozoa</taxon>
        <taxon>Platyhelminthes</taxon>
        <taxon>Trematoda</taxon>
        <taxon>Digenea</taxon>
        <taxon>Plagiorchiida</taxon>
        <taxon>Echinostomata</taxon>
        <taxon>Echinostomatoidea</taxon>
        <taxon>Fasciolidae</taxon>
        <taxon>Fasciolopsis</taxon>
    </lineage>
</organism>
<dbReference type="EMBL" id="LUCM01005534">
    <property type="protein sequence ID" value="KAA0192661.1"/>
    <property type="molecule type" value="Genomic_DNA"/>
</dbReference>
<dbReference type="OrthoDB" id="9995306at2759"/>
<protein>
    <submittedName>
        <fullName evidence="1">Uncharacterized protein</fullName>
    </submittedName>
</protein>
<comment type="caution">
    <text evidence="1">The sequence shown here is derived from an EMBL/GenBank/DDBJ whole genome shotgun (WGS) entry which is preliminary data.</text>
</comment>
<dbReference type="InterPro" id="IPR027417">
    <property type="entry name" value="P-loop_NTPase"/>
</dbReference>
<accession>A0A8E0RW60</accession>
<keyword evidence="2" id="KW-1185">Reference proteome</keyword>
<proteinExistence type="predicted"/>